<keyword evidence="2" id="KW-1185">Reference proteome</keyword>
<gene>
    <name evidence="1" type="ORF">EPI10_016108</name>
</gene>
<dbReference type="PANTHER" id="PTHR35046">
    <property type="entry name" value="ZINC KNUCKLE (CCHC-TYPE) FAMILY PROTEIN"/>
    <property type="match status" value="1"/>
</dbReference>
<evidence type="ECO:0000313" key="1">
    <source>
        <dbReference type="EMBL" id="KAA3470395.1"/>
    </source>
</evidence>
<proteinExistence type="predicted"/>
<evidence type="ECO:0000313" key="2">
    <source>
        <dbReference type="Proteomes" id="UP000325315"/>
    </source>
</evidence>
<dbReference type="EMBL" id="SMMG02000006">
    <property type="protein sequence ID" value="KAA3470395.1"/>
    <property type="molecule type" value="Genomic_DNA"/>
</dbReference>
<dbReference type="Proteomes" id="UP000325315">
    <property type="component" value="Unassembled WGS sequence"/>
</dbReference>
<protein>
    <submittedName>
        <fullName evidence="1">Retrotransposon protein, Ty3-gypsy subclass</fullName>
    </submittedName>
</protein>
<organism evidence="1 2">
    <name type="scientific">Gossypium australe</name>
    <dbReference type="NCBI Taxonomy" id="47621"/>
    <lineage>
        <taxon>Eukaryota</taxon>
        <taxon>Viridiplantae</taxon>
        <taxon>Streptophyta</taxon>
        <taxon>Embryophyta</taxon>
        <taxon>Tracheophyta</taxon>
        <taxon>Spermatophyta</taxon>
        <taxon>Magnoliopsida</taxon>
        <taxon>eudicotyledons</taxon>
        <taxon>Gunneridae</taxon>
        <taxon>Pentapetalae</taxon>
        <taxon>rosids</taxon>
        <taxon>malvids</taxon>
        <taxon>Malvales</taxon>
        <taxon>Malvaceae</taxon>
        <taxon>Malvoideae</taxon>
        <taxon>Gossypium</taxon>
    </lineage>
</organism>
<accession>A0A5B6VMU1</accession>
<reference evidence="1" key="1">
    <citation type="submission" date="2019-08" db="EMBL/GenBank/DDBJ databases">
        <authorList>
            <person name="Liu F."/>
        </authorList>
    </citation>
    <scope>NUCLEOTIDE SEQUENCE [LARGE SCALE GENOMIC DNA]</scope>
    <source>
        <strain evidence="1">PA1801</strain>
        <tissue evidence="1">Leaf</tissue>
    </source>
</reference>
<dbReference type="AlphaFoldDB" id="A0A5B6VMU1"/>
<dbReference type="InterPro" id="IPR012337">
    <property type="entry name" value="RNaseH-like_sf"/>
</dbReference>
<dbReference type="InterPro" id="IPR036397">
    <property type="entry name" value="RNaseH_sf"/>
</dbReference>
<name>A0A5B6VMU1_9ROSI</name>
<sequence>MGVDHDGFCFRFTIDSIFWGDSELVTKCAHSLPVHTTFSLQQLAELYIKNIVRLHGVLFMSRFWKTLHEALGLKLHFSTTYHAQSDGQFERVI</sequence>
<comment type="caution">
    <text evidence="1">The sequence shown here is derived from an EMBL/GenBank/DDBJ whole genome shotgun (WGS) entry which is preliminary data.</text>
</comment>
<dbReference type="Gene3D" id="3.30.420.10">
    <property type="entry name" value="Ribonuclease H-like superfamily/Ribonuclease H"/>
    <property type="match status" value="1"/>
</dbReference>
<dbReference type="SUPFAM" id="SSF53098">
    <property type="entry name" value="Ribonuclease H-like"/>
    <property type="match status" value="1"/>
</dbReference>
<dbReference type="GO" id="GO:0003676">
    <property type="term" value="F:nucleic acid binding"/>
    <property type="evidence" value="ECO:0007669"/>
    <property type="project" value="InterPro"/>
</dbReference>
<dbReference type="OrthoDB" id="1938712at2759"/>
<dbReference type="PANTHER" id="PTHR35046:SF26">
    <property type="entry name" value="RNA-DIRECTED DNA POLYMERASE"/>
    <property type="match status" value="1"/>
</dbReference>